<dbReference type="PROSITE" id="PS51257">
    <property type="entry name" value="PROKAR_LIPOPROTEIN"/>
    <property type="match status" value="1"/>
</dbReference>
<dbReference type="AlphaFoldDB" id="A0A4Q7MU69"/>
<dbReference type="Proteomes" id="UP000293874">
    <property type="component" value="Unassembled WGS sequence"/>
</dbReference>
<keyword evidence="2" id="KW-1185">Reference proteome</keyword>
<dbReference type="OrthoDB" id="978531at2"/>
<sequence length="256" mass="29367">MKWLRLALVFAFIAFVISCYEVNEEVVINEDGSGVYESRIDMSQLIELMQSFAGEEELTKNGLDRAIDTVVSMQTILDSADEATRKENAWMKDGKMFFKLNIKEKLFNIRMNIPYHTQQQLESLMEGQGTLMKNSFSGLLKSNKQPEMTPDSSEATFQDMVSLYDITLNNGLIKKEVDTAKYKQLMTRPQVSDIKQMAAQGMEMMYTTSFKLPRPVKSTGNHPLLKVSEDKRTVELRYNLLDIVNDPAKYSFTIEY</sequence>
<dbReference type="RefSeq" id="WP_130542558.1">
    <property type="nucleotide sequence ID" value="NZ_CP042431.1"/>
</dbReference>
<dbReference type="EMBL" id="SGXA01000002">
    <property type="protein sequence ID" value="RZS72108.1"/>
    <property type="molecule type" value="Genomic_DNA"/>
</dbReference>
<gene>
    <name evidence="1" type="ORF">EV199_4023</name>
</gene>
<reference evidence="1 2" key="1">
    <citation type="submission" date="2019-02" db="EMBL/GenBank/DDBJ databases">
        <title>Genomic Encyclopedia of Type Strains, Phase IV (KMG-IV): sequencing the most valuable type-strain genomes for metagenomic binning, comparative biology and taxonomic classification.</title>
        <authorList>
            <person name="Goeker M."/>
        </authorList>
    </citation>
    <scope>NUCLEOTIDE SEQUENCE [LARGE SCALE GENOMIC DNA]</scope>
    <source>
        <strain evidence="1 2">DSM 18116</strain>
    </source>
</reference>
<comment type="caution">
    <text evidence="1">The sequence shown here is derived from an EMBL/GenBank/DDBJ whole genome shotgun (WGS) entry which is preliminary data.</text>
</comment>
<evidence type="ECO:0000313" key="2">
    <source>
        <dbReference type="Proteomes" id="UP000293874"/>
    </source>
</evidence>
<name>A0A4Q7MU69_9BACT</name>
<organism evidence="1 2">
    <name type="scientific">Pseudobacter ginsenosidimutans</name>
    <dbReference type="NCBI Taxonomy" id="661488"/>
    <lineage>
        <taxon>Bacteria</taxon>
        <taxon>Pseudomonadati</taxon>
        <taxon>Bacteroidota</taxon>
        <taxon>Chitinophagia</taxon>
        <taxon>Chitinophagales</taxon>
        <taxon>Chitinophagaceae</taxon>
        <taxon>Pseudobacter</taxon>
    </lineage>
</organism>
<accession>A0A4Q7MU69</accession>
<evidence type="ECO:0000313" key="1">
    <source>
        <dbReference type="EMBL" id="RZS72108.1"/>
    </source>
</evidence>
<proteinExistence type="predicted"/>
<protein>
    <submittedName>
        <fullName evidence="1">Intein</fullName>
    </submittedName>
</protein>